<reference evidence="3" key="2">
    <citation type="submission" date="2020-08" db="EMBL/GenBank/DDBJ databases">
        <title>Plant Genome Project.</title>
        <authorList>
            <person name="Zhang R.-G."/>
        </authorList>
    </citation>
    <scope>NUCLEOTIDE SEQUENCE</scope>
    <source>
        <strain evidence="3">Huo1</strain>
        <tissue evidence="3">Leaf</tissue>
    </source>
</reference>
<keyword evidence="4" id="KW-1185">Reference proteome</keyword>
<feature type="chain" id="PRO_5036503717" description="Polyvinyl alcohol dehydrogenase (Cytochrome)" evidence="2">
    <location>
        <begin position="26"/>
        <end position="156"/>
    </location>
</feature>
<accession>A0A8X8YE07</accession>
<evidence type="ECO:0008006" key="5">
    <source>
        <dbReference type="Google" id="ProtNLM"/>
    </source>
</evidence>
<dbReference type="SUPFAM" id="SSF50998">
    <property type="entry name" value="Quinoprotein alcohol dehydrogenase-like"/>
    <property type="match status" value="1"/>
</dbReference>
<feature type="signal peptide" evidence="2">
    <location>
        <begin position="1"/>
        <end position="25"/>
    </location>
</feature>
<dbReference type="AlphaFoldDB" id="A0A8X8YE07"/>
<keyword evidence="1" id="KW-0472">Membrane</keyword>
<keyword evidence="1" id="KW-1133">Transmembrane helix</keyword>
<gene>
    <name evidence="3" type="ORF">SASPL_107736</name>
</gene>
<dbReference type="Proteomes" id="UP000298416">
    <property type="component" value="Unassembled WGS sequence"/>
</dbReference>
<dbReference type="PANTHER" id="PTHR32303">
    <property type="entry name" value="QUINOPROTEIN ALCOHOL DEHYDROGENASE (CYTOCHROME C)"/>
    <property type="match status" value="1"/>
</dbReference>
<sequence>MANNESIAVIVLAFCLFSFVDNSTAELTWLPLPGTFVNVTVSRATPVVAYDLLIVGIYYPAYIIAVTHSAGTLLWSTRLDPAPLGLVTASGTVYRGSEDSMLKPVGQLYIAPTEVHQCQDRQNNGTRPPSKPDEYFGPDIHFDSLLAFDLNSGRIV</sequence>
<organism evidence="3">
    <name type="scientific">Salvia splendens</name>
    <name type="common">Scarlet sage</name>
    <dbReference type="NCBI Taxonomy" id="180675"/>
    <lineage>
        <taxon>Eukaryota</taxon>
        <taxon>Viridiplantae</taxon>
        <taxon>Streptophyta</taxon>
        <taxon>Embryophyta</taxon>
        <taxon>Tracheophyta</taxon>
        <taxon>Spermatophyta</taxon>
        <taxon>Magnoliopsida</taxon>
        <taxon>eudicotyledons</taxon>
        <taxon>Gunneridae</taxon>
        <taxon>Pentapetalae</taxon>
        <taxon>asterids</taxon>
        <taxon>lamiids</taxon>
        <taxon>Lamiales</taxon>
        <taxon>Lamiaceae</taxon>
        <taxon>Nepetoideae</taxon>
        <taxon>Mentheae</taxon>
        <taxon>Salviinae</taxon>
        <taxon>Salvia</taxon>
        <taxon>Salvia subgen. Calosphace</taxon>
        <taxon>core Calosphace</taxon>
    </lineage>
</organism>
<evidence type="ECO:0000313" key="3">
    <source>
        <dbReference type="EMBL" id="KAG6429684.1"/>
    </source>
</evidence>
<protein>
    <recommendedName>
        <fullName evidence="5">Polyvinyl alcohol dehydrogenase (Cytochrome)</fullName>
    </recommendedName>
</protein>
<evidence type="ECO:0000313" key="4">
    <source>
        <dbReference type="Proteomes" id="UP000298416"/>
    </source>
</evidence>
<dbReference type="PANTHER" id="PTHR32303:SF18">
    <property type="entry name" value="POLYVINYLALCOHOL DEHYDROGENASE-LIKE"/>
    <property type="match status" value="1"/>
</dbReference>
<feature type="transmembrane region" description="Helical" evidence="1">
    <location>
        <begin position="49"/>
        <end position="75"/>
    </location>
</feature>
<name>A0A8X8YE07_SALSN</name>
<reference evidence="3" key="1">
    <citation type="submission" date="2018-01" db="EMBL/GenBank/DDBJ databases">
        <authorList>
            <person name="Mao J.F."/>
        </authorList>
    </citation>
    <scope>NUCLEOTIDE SEQUENCE</scope>
    <source>
        <strain evidence="3">Huo1</strain>
        <tissue evidence="3">Leaf</tissue>
    </source>
</reference>
<proteinExistence type="predicted"/>
<evidence type="ECO:0000256" key="1">
    <source>
        <dbReference type="SAM" id="Phobius"/>
    </source>
</evidence>
<comment type="caution">
    <text evidence="3">The sequence shown here is derived from an EMBL/GenBank/DDBJ whole genome shotgun (WGS) entry which is preliminary data.</text>
</comment>
<keyword evidence="1" id="KW-0812">Transmembrane</keyword>
<keyword evidence="2" id="KW-0732">Signal</keyword>
<dbReference type="InterPro" id="IPR011047">
    <property type="entry name" value="Quinoprotein_ADH-like_sf"/>
</dbReference>
<evidence type="ECO:0000256" key="2">
    <source>
        <dbReference type="SAM" id="SignalP"/>
    </source>
</evidence>
<dbReference type="EMBL" id="PNBA02000003">
    <property type="protein sequence ID" value="KAG6429684.1"/>
    <property type="molecule type" value="Genomic_DNA"/>
</dbReference>